<comment type="caution">
    <text evidence="2">The sequence shown here is derived from an EMBL/GenBank/DDBJ whole genome shotgun (WGS) entry which is preliminary data.</text>
</comment>
<keyword evidence="1" id="KW-0812">Transmembrane</keyword>
<feature type="transmembrane region" description="Helical" evidence="1">
    <location>
        <begin position="91"/>
        <end position="116"/>
    </location>
</feature>
<evidence type="ECO:0000256" key="1">
    <source>
        <dbReference type="SAM" id="Phobius"/>
    </source>
</evidence>
<keyword evidence="1" id="KW-1133">Transmembrane helix</keyword>
<dbReference type="Proteomes" id="UP001138751">
    <property type="component" value="Unassembled WGS sequence"/>
</dbReference>
<dbReference type="EMBL" id="JAAEDM010000097">
    <property type="protein sequence ID" value="MBR0673915.1"/>
    <property type="molecule type" value="Genomic_DNA"/>
</dbReference>
<name>A0A9X9X3D6_9PROT</name>
<protein>
    <submittedName>
        <fullName evidence="2">Uncharacterized protein</fullName>
    </submittedName>
</protein>
<dbReference type="RefSeq" id="WP_211864313.1">
    <property type="nucleotide sequence ID" value="NZ_JAAEDM010000097.1"/>
</dbReference>
<reference evidence="2" key="1">
    <citation type="submission" date="2020-01" db="EMBL/GenBank/DDBJ databases">
        <authorList>
            <person name="Rat A."/>
        </authorList>
    </citation>
    <scope>NUCLEOTIDE SEQUENCE</scope>
    <source>
        <strain evidence="2">LMG 31231</strain>
    </source>
</reference>
<dbReference type="AlphaFoldDB" id="A0A9X9X3D6"/>
<proteinExistence type="predicted"/>
<sequence length="273" mass="28206">APVADPPAARPPLPAFPGPQRTALAAPFSIAEAQRGWPAPARIEPGTDRTAWQAAINWEDFASRAGSRGTFGVAGGIASVGMQAGASGGPYGALFALPFFAGALGVAALGGVVAGAEAIHRGQVQRDWRPCLEGLAAQAAPEALERHLAGTVTPPPPPAPSGRRGAAPPVAMWQVRLTRVVLRQCREAGHYGVEVGTLWSAPGREARFVRPVAQATPSPSLTWSQPAPWEGAAGGEADCRPLADYCRPENASLVAQEVMAATTAARDLLLQSR</sequence>
<organism evidence="2 3">
    <name type="scientific">Neoroseomonas soli</name>
    <dbReference type="NCBI Taxonomy" id="1081025"/>
    <lineage>
        <taxon>Bacteria</taxon>
        <taxon>Pseudomonadati</taxon>
        <taxon>Pseudomonadota</taxon>
        <taxon>Alphaproteobacteria</taxon>
        <taxon>Acetobacterales</taxon>
        <taxon>Acetobacteraceae</taxon>
        <taxon>Neoroseomonas</taxon>
    </lineage>
</organism>
<accession>A0A9X9X3D6</accession>
<evidence type="ECO:0000313" key="2">
    <source>
        <dbReference type="EMBL" id="MBR0673915.1"/>
    </source>
</evidence>
<evidence type="ECO:0000313" key="3">
    <source>
        <dbReference type="Proteomes" id="UP001138751"/>
    </source>
</evidence>
<keyword evidence="3" id="KW-1185">Reference proteome</keyword>
<keyword evidence="1" id="KW-0472">Membrane</keyword>
<gene>
    <name evidence="2" type="ORF">GXW76_22280</name>
</gene>
<feature type="non-terminal residue" evidence="2">
    <location>
        <position position="1"/>
    </location>
</feature>
<reference evidence="2" key="2">
    <citation type="journal article" date="2021" name="Syst. Appl. Microbiol.">
        <title>Roseomonas hellenica sp. nov., isolated from roots of wild-growing Alkanna tinctoria.</title>
        <authorList>
            <person name="Rat A."/>
            <person name="Naranjo H.D."/>
            <person name="Lebbe L."/>
            <person name="Cnockaert M."/>
            <person name="Krigas N."/>
            <person name="Grigoriadou K."/>
            <person name="Maloupa E."/>
            <person name="Willems A."/>
        </authorList>
    </citation>
    <scope>NUCLEOTIDE SEQUENCE</scope>
    <source>
        <strain evidence="2">LMG 31231</strain>
    </source>
</reference>